<keyword evidence="6 10" id="KW-0833">Ubl conjugation pathway</keyword>
<evidence type="ECO:0000256" key="6">
    <source>
        <dbReference type="ARBA" id="ARBA00022786"/>
    </source>
</evidence>
<dbReference type="Pfam" id="PF22960">
    <property type="entry name" value="WHD_UBR1"/>
    <property type="match status" value="1"/>
</dbReference>
<dbReference type="EMBL" id="CP033155">
    <property type="protein sequence ID" value="AYO44794.1"/>
    <property type="molecule type" value="Genomic_DNA"/>
</dbReference>
<keyword evidence="13" id="KW-1185">Reference proteome</keyword>
<comment type="pathway">
    <text evidence="2 10">Protein modification; protein ubiquitination.</text>
</comment>
<evidence type="ECO:0000256" key="8">
    <source>
        <dbReference type="ARBA" id="ARBA00046341"/>
    </source>
</evidence>
<evidence type="ECO:0000313" key="13">
    <source>
        <dbReference type="Proteomes" id="UP000269793"/>
    </source>
</evidence>
<evidence type="ECO:0000259" key="11">
    <source>
        <dbReference type="PROSITE" id="PS51157"/>
    </source>
</evidence>
<dbReference type="GO" id="GO:0000151">
    <property type="term" value="C:ubiquitin ligase complex"/>
    <property type="evidence" value="ECO:0007669"/>
    <property type="project" value="TreeGrafter"/>
</dbReference>
<organism evidence="12 13">
    <name type="scientific">Malassezia restricta (strain ATCC 96810 / NBRC 103918 / CBS 7877)</name>
    <name type="common">Seborrheic dermatitis infection agent</name>
    <dbReference type="NCBI Taxonomy" id="425264"/>
    <lineage>
        <taxon>Eukaryota</taxon>
        <taxon>Fungi</taxon>
        <taxon>Dikarya</taxon>
        <taxon>Basidiomycota</taxon>
        <taxon>Ustilaginomycotina</taxon>
        <taxon>Malasseziomycetes</taxon>
        <taxon>Malasseziales</taxon>
        <taxon>Malasseziaceae</taxon>
        <taxon>Malassezia</taxon>
    </lineage>
</organism>
<keyword evidence="4 10" id="KW-0479">Metal-binding</keyword>
<evidence type="ECO:0000256" key="7">
    <source>
        <dbReference type="ARBA" id="ARBA00022833"/>
    </source>
</evidence>
<dbReference type="GO" id="GO:0005737">
    <property type="term" value="C:cytoplasm"/>
    <property type="evidence" value="ECO:0007669"/>
    <property type="project" value="TreeGrafter"/>
</dbReference>
<keyword evidence="3 10" id="KW-0808">Transferase</keyword>
<dbReference type="PROSITE" id="PS51157">
    <property type="entry name" value="ZF_UBR"/>
    <property type="match status" value="1"/>
</dbReference>
<dbReference type="VEuPathDB" id="FungiDB:DNF11_3844"/>
<dbReference type="GO" id="GO:0061630">
    <property type="term" value="F:ubiquitin protein ligase activity"/>
    <property type="evidence" value="ECO:0007669"/>
    <property type="project" value="UniProtKB-UniRule"/>
</dbReference>
<evidence type="ECO:0000256" key="4">
    <source>
        <dbReference type="ARBA" id="ARBA00022723"/>
    </source>
</evidence>
<dbReference type="InterPro" id="IPR044046">
    <property type="entry name" value="E3_ligase_UBR-like_C"/>
</dbReference>
<reference evidence="12 13" key="1">
    <citation type="submission" date="2018-10" db="EMBL/GenBank/DDBJ databases">
        <title>Complete genome sequence of Malassezia restricta CBS 7877.</title>
        <authorList>
            <person name="Morand S.C."/>
            <person name="Bertignac M."/>
            <person name="Iltis A."/>
            <person name="Kolder I."/>
            <person name="Pirovano W."/>
            <person name="Jourdain R."/>
            <person name="Clavaud C."/>
        </authorList>
    </citation>
    <scope>NUCLEOTIDE SEQUENCE [LARGE SCALE GENOMIC DNA]</scope>
    <source>
        <strain evidence="12 13">CBS 7877</strain>
    </source>
</reference>
<gene>
    <name evidence="12" type="primary">ubr1</name>
    <name evidence="12" type="ORF">DNF11_3844</name>
</gene>
<dbReference type="GO" id="GO:0071596">
    <property type="term" value="P:ubiquitin-dependent protein catabolic process via the N-end rule pathway"/>
    <property type="evidence" value="ECO:0007669"/>
    <property type="project" value="UniProtKB-UniRule"/>
</dbReference>
<dbReference type="UniPathway" id="UPA00143"/>
<accession>A0A3G2S9K8</accession>
<dbReference type="InterPro" id="IPR003126">
    <property type="entry name" value="Znf_UBR"/>
</dbReference>
<dbReference type="InterPro" id="IPR039164">
    <property type="entry name" value="UBR1-like"/>
</dbReference>
<dbReference type="Pfam" id="PF02207">
    <property type="entry name" value="zf-UBR"/>
    <property type="match status" value="1"/>
</dbReference>
<dbReference type="OrthoDB" id="26387at2759"/>
<dbReference type="Pfam" id="PF02617">
    <property type="entry name" value="ClpS"/>
    <property type="match status" value="1"/>
</dbReference>
<dbReference type="Proteomes" id="UP000269793">
    <property type="component" value="Chromosome VIII"/>
</dbReference>
<dbReference type="CDD" id="cd16482">
    <property type="entry name" value="RING-H2_UBR1-like"/>
    <property type="match status" value="1"/>
</dbReference>
<dbReference type="InterPro" id="IPR014719">
    <property type="entry name" value="Ribosomal_bL12_C/ClpS-like"/>
</dbReference>
<keyword evidence="5 10" id="KW-0863">Zinc-finger</keyword>
<dbReference type="GO" id="GO:0016567">
    <property type="term" value="P:protein ubiquitination"/>
    <property type="evidence" value="ECO:0007669"/>
    <property type="project" value="UniProtKB-UniRule"/>
</dbReference>
<sequence length="1858" mass="208983">MSEASAVVELLPRIATMPTRGNADTYRMTPERAREVRERLCHELLSVVPVSYLFPASVVPSVPEAYALLDKYDWHISQAQQRADALASMQDSASEPLQPEYSKNRRGMACGHVFRKGEPIFRCHDCSYDDTCVQCAMCYRHSIHALENHDVVFSVADDGDACCDCGDDEAWHSDLGCEFHSLHPWNERDQEASTASNHASSEQTLDDIMAAVPDSVRHALSEFCAMLMAFLLETLLHAPKQTQIVIGPDVVDSIKRQPTYESAFPAKGKARLDGDDGQESPPLFVALLWNDEKHSFNEVSDKILEVCSSLTPKDARHFAEMVDRQGRQVVSMSEDVRRLVIMARRIGVIYLLVTVQHAFDYFVEEVAGCVLSFIAELASASLYNTSGPSPNGRAIKALITSTFMRPWHVAEWTEAPTTMRRDLFDPSHLCMLDTLLLLDTKMWKGARLQMRHLILDLLACREAKRQIALQFSVVYPRLIETFILHDREPEHSVYHMAVQLFSVPSIASQLVIERRMLVVQLYILQALFANDHDSRITSLVLPSPPPSHGQANPDTALLRQQKCYHVFYDIRYLLSPQAVQLDIVKHAETYMGMWLEFFAMFHGIAPEKRAVHAHVEFESEMWIQVFHINSHLGRIAKLLGEALASASEARLCEILAFIGTTMLRHMARLSALNPQVHPANDMHIVTFGECQELVHAYDVASQPVSFHHPMHWLLAEAMKHMHVLTEAHPLRDALSEDDMLRLVEHPVRVAVKLAQIRCNVWVRNGFAIRSQAYHYRDSMWMRDIMYDQDLFLQQCGLALISPERFLLTLMDRFQLLRFLSEETEDHPVYDPHQLVFMAEELFLLLTVLLNEISVPARWPIEAQVRHELIHYLALGPCTYSDLTKQIPERLTDHGCFDRELAHVALFRKPDGSADHGLYELRSAFLADVQPFFHHYSRNQREQAEEMLAEKRKQGCTLPLYPSSQLHVLSNTPFRTLADVFTCGVLVDMLFHALHYASSKPEPPDTLMNVVLHLVAQGLEERGEAFVDALRSPGRHVDDHNDTSLLSLLLGISERAQTAAYKPKITYILEKAAVWAPEAAELMNHVKKPTEAASTDRDARRKAARARQEVILQKFSAQQQSLLANLEEELGSDDEVDEENSFGTCILCQEHLDHTRTFGTLVHVQTSRLVRTSVPRDAAALSDVLATPLNLDRLAEGVHDQRMRGRYERMDQQRGPLQLGYPAEAHETGLVAVSCGHSMHVACFHTYLQSTEQRHAMQVARNHPEDLSRFEYVCPLCKSLGNMLLPQPGVSGLSSSADFHADGARFGSITPSETPLSEWVRTANIAILKDTPADTTVYSDYQDMSHGSGCFLPWLVMGSLQPHNPDLGVDFYAADECHMLQRYVNVVQLLASETVEPRMQDRSATVLDALGPSHAALYVPDSLVAYTLAQLEISQRGTPQSVAHSLSPTQVCLVQMLLESLGAMAKLSTAGHEEGSGVSSLRHALYKRLLPHWASEPSVRRPLLLRNLLGVLVEAAVLVPDELRQITALLYYAHLVQCVFGLAQPMMTPAKSACKSKEQDLDAALRIFPHARWLVTSIVSLVGYVRGNMTLGFDHLSDAELAKALCMYTLPFLRRAAMLLRVVLGEHAVTGVDAATEYESLLASLHIPSPAEALPGHAQTNELLTMLMEGWTKHAYTELAPLFRPLPIQPTPSSNVCNLLLEHPHIYELLPLPNDLTFLLQQTHECTCRRCGTLPPTFSLCLFCGEVLCEQSYCCSDPEDESHGECHQHMEHCGGPVGLHFRVSSNMVVILYQDNGTFSSSPYLNSHGEVDRYLLKSRPQRLHPQRYDELRKQWLTHGLANVVTRRIESTMDPGGWITF</sequence>
<name>A0A3G2S9K8_MALR7</name>
<evidence type="ECO:0000256" key="2">
    <source>
        <dbReference type="ARBA" id="ARBA00004906"/>
    </source>
</evidence>
<dbReference type="Gene3D" id="1.10.10.2670">
    <property type="entry name" value="E3 ubiquitin-protein ligase"/>
    <property type="match status" value="1"/>
</dbReference>
<proteinExistence type="inferred from homology"/>
<protein>
    <recommendedName>
        <fullName evidence="10">E3 ubiquitin-protein ligase</fullName>
        <ecNumber evidence="10">2.3.2.27</ecNumber>
    </recommendedName>
</protein>
<dbReference type="GO" id="GO:0008270">
    <property type="term" value="F:zinc ion binding"/>
    <property type="evidence" value="ECO:0007669"/>
    <property type="project" value="UniProtKB-UniRule"/>
</dbReference>
<dbReference type="Pfam" id="PF18995">
    <property type="entry name" value="PRT6_C"/>
    <property type="match status" value="1"/>
</dbReference>
<evidence type="ECO:0000256" key="3">
    <source>
        <dbReference type="ARBA" id="ARBA00022679"/>
    </source>
</evidence>
<dbReference type="PANTHER" id="PTHR21497:SF24">
    <property type="entry name" value="E3 UBIQUITIN-PROTEIN LIGASE UBR1"/>
    <property type="match status" value="1"/>
</dbReference>
<dbReference type="CDD" id="cd19672">
    <property type="entry name" value="UBR-box_UBR1_like"/>
    <property type="match status" value="1"/>
</dbReference>
<evidence type="ECO:0000313" key="12">
    <source>
        <dbReference type="EMBL" id="AYO44794.1"/>
    </source>
</evidence>
<comment type="catalytic activity">
    <reaction evidence="1 10">
        <text>S-ubiquitinyl-[E2 ubiquitin-conjugating enzyme]-L-cysteine + [acceptor protein]-L-lysine = [E2 ubiquitin-conjugating enzyme]-L-cysteine + N(6)-ubiquitinyl-[acceptor protein]-L-lysine.</text>
        <dbReference type="EC" id="2.3.2.27"/>
    </reaction>
</comment>
<evidence type="ECO:0000256" key="1">
    <source>
        <dbReference type="ARBA" id="ARBA00000900"/>
    </source>
</evidence>
<dbReference type="Gene3D" id="2.10.110.30">
    <property type="match status" value="1"/>
</dbReference>
<dbReference type="InterPro" id="IPR042065">
    <property type="entry name" value="E3_ELL-like"/>
</dbReference>
<comment type="function">
    <text evidence="10">Ubiquitin ligase protein which is a component of the N-end rule pathway. Recognizes and binds to proteins bearing specific N-terminal residues that are destabilizing according to the N-end rule, leading to their ubiquitination and subsequent degradation.</text>
</comment>
<dbReference type="SUPFAM" id="SSF46785">
    <property type="entry name" value="Winged helix' DNA-binding domain"/>
    <property type="match status" value="1"/>
</dbReference>
<dbReference type="InterPro" id="IPR055194">
    <property type="entry name" value="UBR1-like_WH"/>
</dbReference>
<feature type="domain" description="UBR-type" evidence="11">
    <location>
        <begin position="108"/>
        <end position="182"/>
    </location>
</feature>
<feature type="zinc finger region" description="UBR-type" evidence="9">
    <location>
        <begin position="108"/>
        <end position="182"/>
    </location>
</feature>
<evidence type="ECO:0000256" key="9">
    <source>
        <dbReference type="PROSITE-ProRule" id="PRU00508"/>
    </source>
</evidence>
<dbReference type="STRING" id="425264.A0A3G2S9K8"/>
<dbReference type="InterPro" id="IPR003769">
    <property type="entry name" value="ClpS_core"/>
</dbReference>
<dbReference type="InterPro" id="IPR036390">
    <property type="entry name" value="WH_DNA-bd_sf"/>
</dbReference>
<evidence type="ECO:0000256" key="10">
    <source>
        <dbReference type="RuleBase" id="RU366018"/>
    </source>
</evidence>
<dbReference type="Gene3D" id="3.30.1390.10">
    <property type="match status" value="1"/>
</dbReference>
<keyword evidence="7 10" id="KW-0862">Zinc</keyword>
<comment type="similarity">
    <text evidence="8 10">Belongs to the E3 ubiquitin-protein ligase UBR1-like family.</text>
</comment>
<dbReference type="EC" id="2.3.2.27" evidence="10"/>
<dbReference type="SMART" id="SM00396">
    <property type="entry name" value="ZnF_UBR1"/>
    <property type="match status" value="1"/>
</dbReference>
<evidence type="ECO:0000256" key="5">
    <source>
        <dbReference type="ARBA" id="ARBA00022771"/>
    </source>
</evidence>
<dbReference type="PANTHER" id="PTHR21497">
    <property type="entry name" value="UBIQUITIN LIGASE E3 ALPHA-RELATED"/>
    <property type="match status" value="1"/>
</dbReference>